<proteinExistence type="predicted"/>
<feature type="chain" id="PRO_5044001618" description="Ubiquitin 3 binding protein But2 C-terminal domain-containing protein" evidence="1">
    <location>
        <begin position="20"/>
        <end position="176"/>
    </location>
</feature>
<evidence type="ECO:0000313" key="3">
    <source>
        <dbReference type="Proteomes" id="UP001365542"/>
    </source>
</evidence>
<feature type="signal peptide" evidence="1">
    <location>
        <begin position="1"/>
        <end position="19"/>
    </location>
</feature>
<keyword evidence="1" id="KW-0732">Signal</keyword>
<protein>
    <recommendedName>
        <fullName evidence="4">Ubiquitin 3 binding protein But2 C-terminal domain-containing protein</fullName>
    </recommendedName>
</protein>
<comment type="caution">
    <text evidence="2">The sequence shown here is derived from an EMBL/GenBank/DDBJ whole genome shotgun (WGS) entry which is preliminary data.</text>
</comment>
<keyword evidence="3" id="KW-1185">Reference proteome</keyword>
<sequence length="176" mass="19642">MQLSTLILPLLTLASTLRATPVPVPKANLDKAVLESRATSYPSYPSDPTFRITEFYDQGTPHSQMVYISFKLTNPVTSQTTSCSFTTYTGGPIALTPFYTRCDKLGFGFGFELIQGGYMLTVEEKWNRDTVVQVGTVWLGNAANIKTRVDTANPNGNFQYFDVPHDFTIRANLWHT</sequence>
<dbReference type="EMBL" id="JAVHJO010000007">
    <property type="protein sequence ID" value="KAK6538827.1"/>
    <property type="molecule type" value="Genomic_DNA"/>
</dbReference>
<name>A0AAV9XAX0_9PEZI</name>
<accession>A0AAV9XAX0</accession>
<organism evidence="2 3">
    <name type="scientific">Orbilia ellipsospora</name>
    <dbReference type="NCBI Taxonomy" id="2528407"/>
    <lineage>
        <taxon>Eukaryota</taxon>
        <taxon>Fungi</taxon>
        <taxon>Dikarya</taxon>
        <taxon>Ascomycota</taxon>
        <taxon>Pezizomycotina</taxon>
        <taxon>Orbiliomycetes</taxon>
        <taxon>Orbiliales</taxon>
        <taxon>Orbiliaceae</taxon>
        <taxon>Orbilia</taxon>
    </lineage>
</organism>
<gene>
    <name evidence="2" type="ORF">TWF694_010392</name>
</gene>
<evidence type="ECO:0000313" key="2">
    <source>
        <dbReference type="EMBL" id="KAK6538827.1"/>
    </source>
</evidence>
<dbReference type="AlphaFoldDB" id="A0AAV9XAX0"/>
<evidence type="ECO:0000256" key="1">
    <source>
        <dbReference type="SAM" id="SignalP"/>
    </source>
</evidence>
<dbReference type="Proteomes" id="UP001365542">
    <property type="component" value="Unassembled WGS sequence"/>
</dbReference>
<reference evidence="2 3" key="1">
    <citation type="submission" date="2019-10" db="EMBL/GenBank/DDBJ databases">
        <authorList>
            <person name="Palmer J.M."/>
        </authorList>
    </citation>
    <scope>NUCLEOTIDE SEQUENCE [LARGE SCALE GENOMIC DNA]</scope>
    <source>
        <strain evidence="2 3">TWF694</strain>
    </source>
</reference>
<evidence type="ECO:0008006" key="4">
    <source>
        <dbReference type="Google" id="ProtNLM"/>
    </source>
</evidence>